<proteinExistence type="predicted"/>
<reference evidence="1" key="1">
    <citation type="submission" date="2020-05" db="EMBL/GenBank/DDBJ databases">
        <title>Large-scale comparative analyses of tick genomes elucidate their genetic diversity and vector capacities.</title>
        <authorList>
            <person name="Jia N."/>
            <person name="Wang J."/>
            <person name="Shi W."/>
            <person name="Du L."/>
            <person name="Sun Y."/>
            <person name="Zhan W."/>
            <person name="Jiang J."/>
            <person name="Wang Q."/>
            <person name="Zhang B."/>
            <person name="Ji P."/>
            <person name="Sakyi L.B."/>
            <person name="Cui X."/>
            <person name="Yuan T."/>
            <person name="Jiang B."/>
            <person name="Yang W."/>
            <person name="Lam T.T.-Y."/>
            <person name="Chang Q."/>
            <person name="Ding S."/>
            <person name="Wang X."/>
            <person name="Zhu J."/>
            <person name="Ruan X."/>
            <person name="Zhao L."/>
            <person name="Wei J."/>
            <person name="Que T."/>
            <person name="Du C."/>
            <person name="Cheng J."/>
            <person name="Dai P."/>
            <person name="Han X."/>
            <person name="Huang E."/>
            <person name="Gao Y."/>
            <person name="Liu J."/>
            <person name="Shao H."/>
            <person name="Ye R."/>
            <person name="Li L."/>
            <person name="Wei W."/>
            <person name="Wang X."/>
            <person name="Wang C."/>
            <person name="Yang T."/>
            <person name="Huo Q."/>
            <person name="Li W."/>
            <person name="Guo W."/>
            <person name="Chen H."/>
            <person name="Zhou L."/>
            <person name="Ni X."/>
            <person name="Tian J."/>
            <person name="Zhou Y."/>
            <person name="Sheng Y."/>
            <person name="Liu T."/>
            <person name="Pan Y."/>
            <person name="Xia L."/>
            <person name="Li J."/>
            <person name="Zhao F."/>
            <person name="Cao W."/>
        </authorList>
    </citation>
    <scope>NUCLEOTIDE SEQUENCE</scope>
    <source>
        <strain evidence="1">Hyas-2018</strain>
    </source>
</reference>
<evidence type="ECO:0000313" key="2">
    <source>
        <dbReference type="Proteomes" id="UP000821845"/>
    </source>
</evidence>
<keyword evidence="2" id="KW-1185">Reference proteome</keyword>
<dbReference type="EMBL" id="CM023488">
    <property type="protein sequence ID" value="KAH6923515.1"/>
    <property type="molecule type" value="Genomic_DNA"/>
</dbReference>
<evidence type="ECO:0000313" key="1">
    <source>
        <dbReference type="EMBL" id="KAH6923515.1"/>
    </source>
</evidence>
<comment type="caution">
    <text evidence="1">The sequence shown here is derived from an EMBL/GenBank/DDBJ whole genome shotgun (WGS) entry which is preliminary data.</text>
</comment>
<accession>A0ACB7RLZ8</accession>
<sequence length="124" mass="13220">MRERFSTGCEDIIDEPPDYWSWDDVDGTKGGTEATAAHSHENVATTADGRPRESVTATVPDAPAASGDLAPTSFNTHVPAGKKRPASSTRQTAVSLELATRISAIKEDRGEEKGTFIEAEIHAP</sequence>
<protein>
    <submittedName>
        <fullName evidence="1">Uncharacterized protein</fullName>
    </submittedName>
</protein>
<organism evidence="1 2">
    <name type="scientific">Hyalomma asiaticum</name>
    <name type="common">Tick</name>
    <dbReference type="NCBI Taxonomy" id="266040"/>
    <lineage>
        <taxon>Eukaryota</taxon>
        <taxon>Metazoa</taxon>
        <taxon>Ecdysozoa</taxon>
        <taxon>Arthropoda</taxon>
        <taxon>Chelicerata</taxon>
        <taxon>Arachnida</taxon>
        <taxon>Acari</taxon>
        <taxon>Parasitiformes</taxon>
        <taxon>Ixodida</taxon>
        <taxon>Ixodoidea</taxon>
        <taxon>Ixodidae</taxon>
        <taxon>Hyalomminae</taxon>
        <taxon>Hyalomma</taxon>
    </lineage>
</organism>
<dbReference type="Proteomes" id="UP000821845">
    <property type="component" value="Chromosome 8"/>
</dbReference>
<gene>
    <name evidence="1" type="ORF">HPB50_002137</name>
</gene>
<name>A0ACB7RLZ8_HYAAI</name>